<evidence type="ECO:0000256" key="6">
    <source>
        <dbReference type="ARBA" id="ARBA00023136"/>
    </source>
</evidence>
<dbReference type="RefSeq" id="WP_200357886.1">
    <property type="nucleotide sequence ID" value="NZ_JAENIL010000054.1"/>
</dbReference>
<evidence type="ECO:0000256" key="3">
    <source>
        <dbReference type="ARBA" id="ARBA00022448"/>
    </source>
</evidence>
<organism evidence="9 10">
    <name type="scientific">Pelagicoccus mobilis</name>
    <dbReference type="NCBI Taxonomy" id="415221"/>
    <lineage>
        <taxon>Bacteria</taxon>
        <taxon>Pseudomonadati</taxon>
        <taxon>Verrucomicrobiota</taxon>
        <taxon>Opitutia</taxon>
        <taxon>Puniceicoccales</taxon>
        <taxon>Pelagicoccaceae</taxon>
        <taxon>Pelagicoccus</taxon>
    </lineage>
</organism>
<dbReference type="InterPro" id="IPR036259">
    <property type="entry name" value="MFS_trans_sf"/>
</dbReference>
<dbReference type="InterPro" id="IPR005829">
    <property type="entry name" value="Sugar_transporter_CS"/>
</dbReference>
<accession>A0A934S4K8</accession>
<dbReference type="PANTHER" id="PTHR48023">
    <property type="entry name" value="D-XYLOSE-PROTON SYMPORTER-LIKE 2"/>
    <property type="match status" value="1"/>
</dbReference>
<keyword evidence="6 7" id="KW-0472">Membrane</keyword>
<feature type="transmembrane region" description="Helical" evidence="7">
    <location>
        <begin position="53"/>
        <end position="70"/>
    </location>
</feature>
<dbReference type="SUPFAM" id="SSF103473">
    <property type="entry name" value="MFS general substrate transporter"/>
    <property type="match status" value="1"/>
</dbReference>
<evidence type="ECO:0000313" key="9">
    <source>
        <dbReference type="EMBL" id="MBK1879672.1"/>
    </source>
</evidence>
<gene>
    <name evidence="9" type="ORF">JIN87_22495</name>
</gene>
<keyword evidence="4 7" id="KW-0812">Transmembrane</keyword>
<dbReference type="PROSITE" id="PS00216">
    <property type="entry name" value="SUGAR_TRANSPORT_1"/>
    <property type="match status" value="1"/>
</dbReference>
<dbReference type="InterPro" id="IPR050820">
    <property type="entry name" value="MFS_Sugar_Transporter"/>
</dbReference>
<feature type="transmembrane region" description="Helical" evidence="7">
    <location>
        <begin position="484"/>
        <end position="503"/>
    </location>
</feature>
<evidence type="ECO:0000256" key="2">
    <source>
        <dbReference type="ARBA" id="ARBA00010992"/>
    </source>
</evidence>
<feature type="transmembrane region" description="Helical" evidence="7">
    <location>
        <begin position="304"/>
        <end position="322"/>
    </location>
</feature>
<evidence type="ECO:0000256" key="4">
    <source>
        <dbReference type="ARBA" id="ARBA00022692"/>
    </source>
</evidence>
<reference evidence="9" key="1">
    <citation type="submission" date="2021-01" db="EMBL/GenBank/DDBJ databases">
        <title>Modified the classification status of verrucomicrobia.</title>
        <authorList>
            <person name="Feng X."/>
        </authorList>
    </citation>
    <scope>NUCLEOTIDE SEQUENCE</scope>
    <source>
        <strain evidence="9">KCTC 13126</strain>
    </source>
</reference>
<feature type="transmembrane region" description="Helical" evidence="7">
    <location>
        <begin position="329"/>
        <end position="348"/>
    </location>
</feature>
<feature type="transmembrane region" description="Helical" evidence="7">
    <location>
        <begin position="9"/>
        <end position="33"/>
    </location>
</feature>
<sequence length="522" mass="57063">MSSSKTNALIYSTIVAMGGLIFGLDAALIAGTVDSITKEFNLSSLELGTAVSAPAWGVLVALPFMGIICNNFGRKKAIILIAILYVVSAVASAFAPSYWVLVAARFLGGLAFSSISLASMYIGEIAPPKLRGKLVSMIQINIVIGLSGAYFINYMIHSWSTSGAEWVTSLGIADNTWRWMLGSEIPFALLWFFLLIGIPESPSWLFLRGRVEDAKKTLRKILPENEIEPHIQEMTASVQKASQDHSMLSQLKELFSKRMRLIFVIAFALGIAQQTTGINAILFYAQTVFKQLGIGENAAFAQSVWVGLNSIVFTFLGLLLVDKLGRRPLIIWGMVWIIASLGVCSYAFKQARYTISEETIAEMSDVPNVDKLAALAGVEFENDIAFKEAVKEALGEEEAANHMAALQQSSTKMNAVLVLVGILSFVAAFHFSVGPVMWVLFSEIFPISIRAIAIPFFTIITSVTSAVVQWFFPWQLDNMGMSSIFLFYASTVSVGLLIMFFTLKETKGMSIEEIEASYTNGG</sequence>
<dbReference type="Pfam" id="PF00083">
    <property type="entry name" value="Sugar_tr"/>
    <property type="match status" value="2"/>
</dbReference>
<dbReference type="AlphaFoldDB" id="A0A934S4K8"/>
<feature type="transmembrane region" description="Helical" evidence="7">
    <location>
        <begin position="102"/>
        <end position="122"/>
    </location>
</feature>
<dbReference type="GO" id="GO:0016020">
    <property type="term" value="C:membrane"/>
    <property type="evidence" value="ECO:0007669"/>
    <property type="project" value="UniProtKB-SubCell"/>
</dbReference>
<dbReference type="InterPro" id="IPR005828">
    <property type="entry name" value="MFS_sugar_transport-like"/>
</dbReference>
<feature type="domain" description="Major facilitator superfamily (MFS) profile" evidence="8">
    <location>
        <begin position="11"/>
        <end position="507"/>
    </location>
</feature>
<feature type="transmembrane region" description="Helical" evidence="7">
    <location>
        <begin position="176"/>
        <end position="198"/>
    </location>
</feature>
<comment type="similarity">
    <text evidence="2">Belongs to the major facilitator superfamily. Sugar transporter (TC 2.A.1.1) family.</text>
</comment>
<evidence type="ECO:0000256" key="1">
    <source>
        <dbReference type="ARBA" id="ARBA00004141"/>
    </source>
</evidence>
<evidence type="ECO:0000313" key="10">
    <source>
        <dbReference type="Proteomes" id="UP000617628"/>
    </source>
</evidence>
<dbReference type="InterPro" id="IPR020846">
    <property type="entry name" value="MFS_dom"/>
</dbReference>
<feature type="transmembrane region" description="Helical" evidence="7">
    <location>
        <begin position="261"/>
        <end position="284"/>
    </location>
</feature>
<name>A0A934S4K8_9BACT</name>
<dbReference type="Gene3D" id="1.20.1250.20">
    <property type="entry name" value="MFS general substrate transporter like domains"/>
    <property type="match status" value="1"/>
</dbReference>
<feature type="transmembrane region" description="Helical" evidence="7">
    <location>
        <begin position="452"/>
        <end position="472"/>
    </location>
</feature>
<proteinExistence type="inferred from homology"/>
<evidence type="ECO:0000259" key="8">
    <source>
        <dbReference type="PROSITE" id="PS50850"/>
    </source>
</evidence>
<dbReference type="Proteomes" id="UP000617628">
    <property type="component" value="Unassembled WGS sequence"/>
</dbReference>
<evidence type="ECO:0000256" key="5">
    <source>
        <dbReference type="ARBA" id="ARBA00022989"/>
    </source>
</evidence>
<keyword evidence="5 7" id="KW-1133">Transmembrane helix</keyword>
<feature type="transmembrane region" description="Helical" evidence="7">
    <location>
        <begin position="77"/>
        <end position="96"/>
    </location>
</feature>
<feature type="transmembrane region" description="Helical" evidence="7">
    <location>
        <begin position="134"/>
        <end position="156"/>
    </location>
</feature>
<keyword evidence="3" id="KW-0813">Transport</keyword>
<feature type="transmembrane region" description="Helical" evidence="7">
    <location>
        <begin position="415"/>
        <end position="440"/>
    </location>
</feature>
<dbReference type="PRINTS" id="PR00171">
    <property type="entry name" value="SUGRTRNSPORT"/>
</dbReference>
<keyword evidence="10" id="KW-1185">Reference proteome</keyword>
<dbReference type="EMBL" id="JAENIL010000054">
    <property type="protein sequence ID" value="MBK1879672.1"/>
    <property type="molecule type" value="Genomic_DNA"/>
</dbReference>
<protein>
    <submittedName>
        <fullName evidence="9">MFS transporter</fullName>
    </submittedName>
</protein>
<evidence type="ECO:0000256" key="7">
    <source>
        <dbReference type="SAM" id="Phobius"/>
    </source>
</evidence>
<comment type="subcellular location">
    <subcellularLocation>
        <location evidence="1">Membrane</location>
        <topology evidence="1">Multi-pass membrane protein</topology>
    </subcellularLocation>
</comment>
<dbReference type="GO" id="GO:0022857">
    <property type="term" value="F:transmembrane transporter activity"/>
    <property type="evidence" value="ECO:0007669"/>
    <property type="project" value="InterPro"/>
</dbReference>
<comment type="caution">
    <text evidence="9">The sequence shown here is derived from an EMBL/GenBank/DDBJ whole genome shotgun (WGS) entry which is preliminary data.</text>
</comment>
<dbReference type="InterPro" id="IPR003663">
    <property type="entry name" value="Sugar/inositol_transpt"/>
</dbReference>
<dbReference type="PANTHER" id="PTHR48023:SF4">
    <property type="entry name" value="D-XYLOSE-PROTON SYMPORTER-LIKE 2"/>
    <property type="match status" value="1"/>
</dbReference>
<dbReference type="PROSITE" id="PS50850">
    <property type="entry name" value="MFS"/>
    <property type="match status" value="1"/>
</dbReference>